<dbReference type="Proteomes" id="UP001500418">
    <property type="component" value="Unassembled WGS sequence"/>
</dbReference>
<accession>A0ABN1PZA0</accession>
<evidence type="ECO:0000313" key="2">
    <source>
        <dbReference type="Proteomes" id="UP001500418"/>
    </source>
</evidence>
<proteinExistence type="predicted"/>
<sequence>MNGYPVLVATEYEDPTADLVITELNRRRVPVLRFDPGGDFPDSCVLTARLSPDGWGGQLHVGERTADLGSIRSLDACGRL</sequence>
<organism evidence="1 2">
    <name type="scientific">Streptomyces rhizosphaericus</name>
    <dbReference type="NCBI Taxonomy" id="114699"/>
    <lineage>
        <taxon>Bacteria</taxon>
        <taxon>Bacillati</taxon>
        <taxon>Actinomycetota</taxon>
        <taxon>Actinomycetes</taxon>
        <taxon>Kitasatosporales</taxon>
        <taxon>Streptomycetaceae</taxon>
        <taxon>Streptomyces</taxon>
        <taxon>Streptomyces violaceusniger group</taxon>
    </lineage>
</organism>
<evidence type="ECO:0000313" key="1">
    <source>
        <dbReference type="EMBL" id="GAA0935091.1"/>
    </source>
</evidence>
<reference evidence="1 2" key="1">
    <citation type="journal article" date="2019" name="Int. J. Syst. Evol. Microbiol.">
        <title>The Global Catalogue of Microorganisms (GCM) 10K type strain sequencing project: providing services to taxonomists for standard genome sequencing and annotation.</title>
        <authorList>
            <consortium name="The Broad Institute Genomics Platform"/>
            <consortium name="The Broad Institute Genome Sequencing Center for Infectious Disease"/>
            <person name="Wu L."/>
            <person name="Ma J."/>
        </authorList>
    </citation>
    <scope>NUCLEOTIDE SEQUENCE [LARGE SCALE GENOMIC DNA]</scope>
    <source>
        <strain evidence="1 2">JCM 11444</strain>
    </source>
</reference>
<dbReference type="EMBL" id="BAAAID010000028">
    <property type="protein sequence ID" value="GAA0935091.1"/>
    <property type="molecule type" value="Genomic_DNA"/>
</dbReference>
<comment type="caution">
    <text evidence="1">The sequence shown here is derived from an EMBL/GenBank/DDBJ whole genome shotgun (WGS) entry which is preliminary data.</text>
</comment>
<gene>
    <name evidence="1" type="ORF">GCM10009575_045060</name>
</gene>
<protein>
    <submittedName>
        <fullName evidence="1">Uncharacterized protein</fullName>
    </submittedName>
</protein>
<keyword evidence="2" id="KW-1185">Reference proteome</keyword>
<name>A0ABN1PZA0_9ACTN</name>